<dbReference type="EMBL" id="JARKHS020036515">
    <property type="protein sequence ID" value="KAK8756065.1"/>
    <property type="molecule type" value="Genomic_DNA"/>
</dbReference>
<sequence length="545" mass="59530">MTAWLFSGDLALLATQPGSRGVTSPETTNIQEAPHRFVFCGHDGRGLAITLKRTLFCVLQGIFQIGVSTATSAYTCGDRSDNVGVYQFRPDYAVDHMTAWLFSGDLALLATPPGSRDVTSPKNTTIKEAPHRFVLCGHDGRGLKMTPTRTLYCVLQGIFQIGAPTATSGYTCGHRSDIVGVYQLLPDYTVDQTTAWVFSGDLTLLATIPGSRGVTSPESTTIKQAPHRFVFCGHDGRGLAMTPTRTLFCVLQGNFLIGASPATSALTCRDRSDIVGVYQLRPDYTVDQMTALVFSWDLALLETPPGSRGVTSLETTNIQEARHRFVFCGHVGRGLAMTLTRTMFCVLQGIFLNGTSTATSAYTCGNRSDIVDVYQLRPDYTVDQMTALLYSRDLALLATLPGSHGVTQLRPQIYKKHLTATSAYTCWDRSDIIGVYQLRPDYTVDQMTAWIFSGDLALLATPPGSRGVTSPETTNIQEARHRFVFCGHDGRGLAMTLTRTLFCVLQGIFLIGASTATSAYTCWDRSDIVGVYQLRPDYTVDQMTP</sequence>
<evidence type="ECO:0000313" key="2">
    <source>
        <dbReference type="EMBL" id="KAK8756065.1"/>
    </source>
</evidence>
<accession>A0AAQ4D0S5</accession>
<evidence type="ECO:0000313" key="3">
    <source>
        <dbReference type="Proteomes" id="UP001321473"/>
    </source>
</evidence>
<keyword evidence="3" id="KW-1185">Reference proteome</keyword>
<keyword evidence="1" id="KW-0732">Signal</keyword>
<dbReference type="AlphaFoldDB" id="A0AAQ4D0S5"/>
<feature type="chain" id="PRO_5043032630" evidence="1">
    <location>
        <begin position="22"/>
        <end position="545"/>
    </location>
</feature>
<comment type="caution">
    <text evidence="2">The sequence shown here is derived from an EMBL/GenBank/DDBJ whole genome shotgun (WGS) entry which is preliminary data.</text>
</comment>
<dbReference type="Proteomes" id="UP001321473">
    <property type="component" value="Unassembled WGS sequence"/>
</dbReference>
<reference evidence="2 3" key="1">
    <citation type="journal article" date="2023" name="Arcadia Sci">
        <title>De novo assembly of a long-read Amblyomma americanum tick genome.</title>
        <authorList>
            <person name="Chou S."/>
            <person name="Poskanzer K.E."/>
            <person name="Rollins M."/>
            <person name="Thuy-Boun P.S."/>
        </authorList>
    </citation>
    <scope>NUCLEOTIDE SEQUENCE [LARGE SCALE GENOMIC DNA]</scope>
    <source>
        <strain evidence="2">F_SG_1</strain>
        <tissue evidence="2">Salivary glands</tissue>
    </source>
</reference>
<name>A0AAQ4D0S5_AMBAM</name>
<organism evidence="2 3">
    <name type="scientific">Amblyomma americanum</name>
    <name type="common">Lone star tick</name>
    <dbReference type="NCBI Taxonomy" id="6943"/>
    <lineage>
        <taxon>Eukaryota</taxon>
        <taxon>Metazoa</taxon>
        <taxon>Ecdysozoa</taxon>
        <taxon>Arthropoda</taxon>
        <taxon>Chelicerata</taxon>
        <taxon>Arachnida</taxon>
        <taxon>Acari</taxon>
        <taxon>Parasitiformes</taxon>
        <taxon>Ixodida</taxon>
        <taxon>Ixodoidea</taxon>
        <taxon>Ixodidae</taxon>
        <taxon>Amblyomminae</taxon>
        <taxon>Amblyomma</taxon>
    </lineage>
</organism>
<feature type="signal peptide" evidence="1">
    <location>
        <begin position="1"/>
        <end position="21"/>
    </location>
</feature>
<proteinExistence type="predicted"/>
<evidence type="ECO:0000256" key="1">
    <source>
        <dbReference type="SAM" id="SignalP"/>
    </source>
</evidence>
<protein>
    <submittedName>
        <fullName evidence="2">Uncharacterized protein</fullName>
    </submittedName>
</protein>
<gene>
    <name evidence="2" type="ORF">V5799_001222</name>
</gene>